<protein>
    <submittedName>
        <fullName evidence="1">Uncharacterized protein</fullName>
    </submittedName>
</protein>
<name>A0ABP6B1J4_9ACTN</name>
<dbReference type="RefSeq" id="WP_344536821.1">
    <property type="nucleotide sequence ID" value="NZ_BAAATM010000009.1"/>
</dbReference>
<evidence type="ECO:0000313" key="2">
    <source>
        <dbReference type="Proteomes" id="UP001501095"/>
    </source>
</evidence>
<sequence length="130" mass="14066">MSALAQDLTSADLDDLVERMRAAGQDGAEGEELKAAMGRLDELPPVQAAGLVRQAVVAALRYGGRVLAWLLRHFNQEVAGYVLRHSQVLADFLDRAENWAVAKIAQFLERLGVPGHHAAEIARVLMAIVG</sequence>
<keyword evidence="2" id="KW-1185">Reference proteome</keyword>
<dbReference type="EMBL" id="BAAATM010000009">
    <property type="protein sequence ID" value="GAA2531921.1"/>
    <property type="molecule type" value="Genomic_DNA"/>
</dbReference>
<accession>A0ABP6B1J4</accession>
<comment type="caution">
    <text evidence="1">The sequence shown here is derived from an EMBL/GenBank/DDBJ whole genome shotgun (WGS) entry which is preliminary data.</text>
</comment>
<dbReference type="Proteomes" id="UP001501095">
    <property type="component" value="Unassembled WGS sequence"/>
</dbReference>
<reference evidence="2" key="1">
    <citation type="journal article" date="2019" name="Int. J. Syst. Evol. Microbiol.">
        <title>The Global Catalogue of Microorganisms (GCM) 10K type strain sequencing project: providing services to taxonomists for standard genome sequencing and annotation.</title>
        <authorList>
            <consortium name="The Broad Institute Genomics Platform"/>
            <consortium name="The Broad Institute Genome Sequencing Center for Infectious Disease"/>
            <person name="Wu L."/>
            <person name="Ma J."/>
        </authorList>
    </citation>
    <scope>NUCLEOTIDE SEQUENCE [LARGE SCALE GENOMIC DNA]</scope>
    <source>
        <strain evidence="2">JCM 6924</strain>
    </source>
</reference>
<organism evidence="1 2">
    <name type="scientific">Streptomyces levis</name>
    <dbReference type="NCBI Taxonomy" id="285566"/>
    <lineage>
        <taxon>Bacteria</taxon>
        <taxon>Bacillati</taxon>
        <taxon>Actinomycetota</taxon>
        <taxon>Actinomycetes</taxon>
        <taxon>Kitasatosporales</taxon>
        <taxon>Streptomycetaceae</taxon>
        <taxon>Streptomyces</taxon>
    </lineage>
</organism>
<gene>
    <name evidence="1" type="ORF">GCM10010423_29330</name>
</gene>
<proteinExistence type="predicted"/>
<evidence type="ECO:0000313" key="1">
    <source>
        <dbReference type="EMBL" id="GAA2531921.1"/>
    </source>
</evidence>